<protein>
    <recommendedName>
        <fullName evidence="4">PA14 domain-containing protein</fullName>
    </recommendedName>
</protein>
<evidence type="ECO:0008006" key="4">
    <source>
        <dbReference type="Google" id="ProtNLM"/>
    </source>
</evidence>
<sequence>MHPWCARARLVRLACRKAKPALLAAYLAIIGVLVRDAPSHALPLGPVAPGEQAQVPPEQPAASQPEQPSAGGFSPSLRASGESLWNVRVAWGDAAGLLGQEGYAARQATFQQQLRLRLEGDVAPGVKVSTDLDNVRSENLQLIGIDFTWGPATAHLGDVRLRSESRYAAGPATLKGLSVEARWGAWELGALAGRARGIPATKTFYGPNSEDTTRWVPAAPPAFSPSYAPTREGVALVADARGAQGFRLARAFDPDFMKVWLIPSDSAPAAGCGETRDGRSSLKQLLDDFGLGYLVDAGPGSAPRGVLKPQPYAPPSQLPPPGLSTEDVARAFFPLDSGRFTAVANPEGTSPRGYVLLQLETLDLLRSHVELLIERYNELNRLSGAGRRTYPFVRGSDLERQFLSLVRQYYRIEAGAGDYPGASGWSSAMAPLSGSGASGPVGASWLGTCPDYREYLGTGTANLEVAPDGAFDRSKAPDPARTPASVLYLTGNAALQQDSLVVEVERPEGSVEPADTYGFSWMVFPEQGVLKVAFPATIGGVPGTIEALAKSFRALQARYRYRVSGGFYALGTSVAAGSEEVRLNGQQLRRDVDYTIDYETGVLVLLRDAGPADTIEVRFEYFRGGPGATTEYNRNVLGVRAGWKPGDAWRVAGELLFAGDEPRPLVEPDRARTMPNSHTVAALVGGYRAWQGVRPEQGFWAELDTAWSHDVFPFDDNVREPQANEVQAIAGGVSGGGWGGYVLLGHRAGLTVGALDAAGQVMQGTWRRYDTGAGLSGTNVLAVAGAARGTVSDGSLGDPVGPVDAWLLGTESGLTAVVDAGQGPASFEKATSYLRRYASGGLPSNEVRDVLYVGVAPPPASRVAHGPADKPSVWVATARGLAWAGAGEWNATSLADWHGLDAAALPPWPGGGFRSLAFAPVGPHDPGAPPAAAALLAAGPGGVLWIPLWGLDEGWGAGTHVLFEGRPVDRVAAVCLDCSQGSTQGLHVRIFAGGEAGLEWLDVAPEGGPTGAGGRGSTGSSQVGGVAGRVRSLRLLSGKLWVGTDRGLYGIDPGAPGRLPAVTYSADPAMAGPVTAAGTVLAGAGSPGQPSLQLWVATRAQDAGQPGLFTLDPAVDPPPAPQPLAGEMLPSEQALPARDPARYRDPERRAVYDGLAGRFDLGYAWPQGGVEAGYERMDAPFLAINDVERRAVEAWHVAVRHRFGESVGVEVSHADRRTADPRLARQEPDGPGESPGTSVRRIRRTLTDEATVTWTLPVPAPATWMGPPELRGSVRWDRIDRDEAAAGWEVTVSSRSVQLQESFWDRRLVAAVGYENLRYREAGAAGYVAHNLLADLTATPAQDVTLSVRFRYPLRVHDLDAPAGWAYGAAASRLEGAQDLQLGATASRNLGLVRTTLDLSQQSGWQVTDRGVTPDRLERQARVSLAAPTLAAGPWTFSPAGRIEWAYTGSPLSRATTTGAGGSLQATWQPASLNLTLDASRRYQQAEFPGARRAVDDRLSLTAGTEAFAWVDPSLTLSRDARHVTTLGDGRQATTQTYAATLRLGWKGMTRWPQSTRLGVRWTGEPTAAKGSRSVEWSHSVAWEPEGPWRFSASTGGARGEAWDAGAAPKPQWRLEVSGQVGYRFSARWSGGLEVGYARGQQPPSWMSTGSIAAGDPVPFQAGWARLFVQATF</sequence>
<dbReference type="EMBL" id="CP141615">
    <property type="protein sequence ID" value="WRP16259.1"/>
    <property type="molecule type" value="Genomic_DNA"/>
</dbReference>
<gene>
    <name evidence="2" type="ORF">U7230_09100</name>
</gene>
<keyword evidence="3" id="KW-1185">Reference proteome</keyword>
<proteinExistence type="predicted"/>
<evidence type="ECO:0000313" key="2">
    <source>
        <dbReference type="EMBL" id="WRP16259.1"/>
    </source>
</evidence>
<dbReference type="RefSeq" id="WP_324715531.1">
    <property type="nucleotide sequence ID" value="NZ_CP141615.1"/>
</dbReference>
<name>A0ABZ1BUA0_9FIRM</name>
<feature type="compositionally biased region" description="Basic and acidic residues" evidence="1">
    <location>
        <begin position="1212"/>
        <end position="1228"/>
    </location>
</feature>
<dbReference type="Proteomes" id="UP001332192">
    <property type="component" value="Chromosome"/>
</dbReference>
<evidence type="ECO:0000313" key="3">
    <source>
        <dbReference type="Proteomes" id="UP001332192"/>
    </source>
</evidence>
<feature type="region of interest" description="Disordered" evidence="1">
    <location>
        <begin position="44"/>
        <end position="75"/>
    </location>
</feature>
<reference evidence="2 3" key="1">
    <citation type="journal article" date="2024" name="Front. Microbiol.">
        <title>Novel thermophilic genera Geochorda gen. nov. and Carboxydochorda gen. nov. from the deep terrestrial subsurface reveal the ecophysiological diversity in the class Limnochordia.</title>
        <authorList>
            <person name="Karnachuk O.V."/>
            <person name="Lukina A.P."/>
            <person name="Avakyan M.R."/>
            <person name="Kadnikov V.V."/>
            <person name="Begmatov S."/>
            <person name="Beletsky A.V."/>
            <person name="Vlasova K.G."/>
            <person name="Novikov A.A."/>
            <person name="Shcherbakova V.A."/>
            <person name="Mardanov A.V."/>
            <person name="Ravin N.V."/>
        </authorList>
    </citation>
    <scope>NUCLEOTIDE SEQUENCE [LARGE SCALE GENOMIC DNA]</scope>
    <source>
        <strain evidence="2 3">L945</strain>
    </source>
</reference>
<accession>A0ABZ1BUA0</accession>
<feature type="compositionally biased region" description="Low complexity" evidence="1">
    <location>
        <begin position="48"/>
        <end position="71"/>
    </location>
</feature>
<organism evidence="2 3">
    <name type="scientific">Carboxydichorda subterranea</name>
    <dbReference type="NCBI Taxonomy" id="3109565"/>
    <lineage>
        <taxon>Bacteria</taxon>
        <taxon>Bacillati</taxon>
        <taxon>Bacillota</taxon>
        <taxon>Limnochordia</taxon>
        <taxon>Limnochordales</taxon>
        <taxon>Geochordaceae</taxon>
        <taxon>Carboxydichorda</taxon>
    </lineage>
</organism>
<evidence type="ECO:0000256" key="1">
    <source>
        <dbReference type="SAM" id="MobiDB-lite"/>
    </source>
</evidence>
<feature type="region of interest" description="Disordered" evidence="1">
    <location>
        <begin position="1212"/>
        <end position="1238"/>
    </location>
</feature>